<sequence length="94" mass="10469">MASEVTQPYDEELARQQTADSRQQTADSRQQTADSRQQTADSRQSQTRDENTRRRALPPTSDLQETRTALTASPGPCSQSAPNLRGDSGEARYR</sequence>
<accession>A0A6N3K0F8</accession>
<reference evidence="2 3" key="1">
    <citation type="submission" date="2018-07" db="EMBL/GenBank/DDBJ databases">
        <authorList>
            <person name="Ye Y."/>
        </authorList>
    </citation>
    <scope>NUCLEOTIDE SEQUENCE [LARGE SCALE GENOMIC DNA]</scope>
    <source>
        <strain evidence="3">H14(2018)</strain>
    </source>
</reference>
<reference evidence="2 3" key="2">
    <citation type="submission" date="2018-08" db="EMBL/GenBank/DDBJ databases">
        <title>Streptomyces kandeliansis sp. nov., an endophytic bacterium isolated from mangrove plant.</title>
        <authorList>
            <person name="Wang R."/>
        </authorList>
    </citation>
    <scope>NUCLEOTIDE SEQUENCE [LARGE SCALE GENOMIC DNA]</scope>
    <source>
        <strain evidence="3">H14(2018)</strain>
    </source>
</reference>
<feature type="region of interest" description="Disordered" evidence="1">
    <location>
        <begin position="1"/>
        <end position="94"/>
    </location>
</feature>
<dbReference type="Proteomes" id="UP000253958">
    <property type="component" value="Chromosome"/>
</dbReference>
<dbReference type="EMBL" id="CP031263">
    <property type="protein sequence ID" value="AXH91411.1"/>
    <property type="molecule type" value="Genomic_DNA"/>
</dbReference>
<feature type="compositionally biased region" description="Polar residues" evidence="1">
    <location>
        <begin position="61"/>
        <end position="82"/>
    </location>
</feature>
<dbReference type="AlphaFoldDB" id="A0A6N3K0F8"/>
<organism evidence="2 3">
    <name type="scientific">Micromonospora aurantiaca</name>
    <name type="common">nom. illeg.</name>
    <dbReference type="NCBI Taxonomy" id="47850"/>
    <lineage>
        <taxon>Bacteria</taxon>
        <taxon>Bacillati</taxon>
        <taxon>Actinomycetota</taxon>
        <taxon>Actinomycetes</taxon>
        <taxon>Micromonosporales</taxon>
        <taxon>Micromonosporaceae</taxon>
        <taxon>Micromonospora</taxon>
    </lineage>
</organism>
<feature type="compositionally biased region" description="Polar residues" evidence="1">
    <location>
        <begin position="15"/>
        <end position="45"/>
    </location>
</feature>
<evidence type="ECO:0000313" key="2">
    <source>
        <dbReference type="EMBL" id="AXH91411.1"/>
    </source>
</evidence>
<evidence type="ECO:0000256" key="1">
    <source>
        <dbReference type="SAM" id="MobiDB-lite"/>
    </source>
</evidence>
<protein>
    <submittedName>
        <fullName evidence="2">Uncharacterized protein</fullName>
    </submittedName>
</protein>
<gene>
    <name evidence="2" type="ORF">DVH21_16555</name>
</gene>
<proteinExistence type="predicted"/>
<evidence type="ECO:0000313" key="3">
    <source>
        <dbReference type="Proteomes" id="UP000253958"/>
    </source>
</evidence>
<name>A0A6N3K0F8_9ACTN</name>